<proteinExistence type="predicted"/>
<dbReference type="RefSeq" id="WP_233391319.1">
    <property type="nucleotide sequence ID" value="NZ_JAJTWT010000003.1"/>
</dbReference>
<evidence type="ECO:0000256" key="2">
    <source>
        <dbReference type="ARBA" id="ARBA00022475"/>
    </source>
</evidence>
<keyword evidence="2" id="KW-1003">Cell membrane</keyword>
<feature type="transmembrane region" description="Helical" evidence="6">
    <location>
        <begin position="181"/>
        <end position="201"/>
    </location>
</feature>
<organism evidence="7 8">
    <name type="scientific">Pelomonas caseinilytica</name>
    <dbReference type="NCBI Taxonomy" id="2906763"/>
    <lineage>
        <taxon>Bacteria</taxon>
        <taxon>Pseudomonadati</taxon>
        <taxon>Pseudomonadota</taxon>
        <taxon>Betaproteobacteria</taxon>
        <taxon>Burkholderiales</taxon>
        <taxon>Sphaerotilaceae</taxon>
        <taxon>Roseateles</taxon>
    </lineage>
</organism>
<sequence>MDTATALSAPSTLAALTSFAFVTSITPGPNNLMLLASGTHFGWRRSLPHLAGISFGFAVMLAAVGLGLGEVFQRWPALHDGLKWASLAYLLYLAFKIATAAPPSAHGLVAGQGRPMGFGAAALFQVVNPKAWAMALTAVTAYSDLGTPALTAVFVAVNLPCCGSWALLGEQMRRWLHRPRALRAFNWAAAALMVVSVLPVLQS</sequence>
<dbReference type="Proteomes" id="UP001201463">
    <property type="component" value="Unassembled WGS sequence"/>
</dbReference>
<dbReference type="EMBL" id="JAJTWT010000003">
    <property type="protein sequence ID" value="MCE4537415.1"/>
    <property type="molecule type" value="Genomic_DNA"/>
</dbReference>
<keyword evidence="4 6" id="KW-1133">Transmembrane helix</keyword>
<feature type="transmembrane region" description="Helical" evidence="6">
    <location>
        <begin position="149"/>
        <end position="169"/>
    </location>
</feature>
<keyword evidence="5 6" id="KW-0472">Membrane</keyword>
<name>A0ABS8XDW1_9BURK</name>
<comment type="subcellular location">
    <subcellularLocation>
        <location evidence="1">Cell membrane</location>
        <topology evidence="1">Multi-pass membrane protein</topology>
    </subcellularLocation>
</comment>
<reference evidence="7 8" key="1">
    <citation type="submission" date="2021-12" db="EMBL/GenBank/DDBJ databases">
        <title>Genome seq of p7.</title>
        <authorList>
            <person name="Seo T."/>
        </authorList>
    </citation>
    <scope>NUCLEOTIDE SEQUENCE [LARGE SCALE GENOMIC DNA]</scope>
    <source>
        <strain evidence="7 8">P7</strain>
    </source>
</reference>
<evidence type="ECO:0000256" key="5">
    <source>
        <dbReference type="ARBA" id="ARBA00023136"/>
    </source>
</evidence>
<dbReference type="InterPro" id="IPR001123">
    <property type="entry name" value="LeuE-type"/>
</dbReference>
<feature type="transmembrane region" description="Helical" evidence="6">
    <location>
        <begin position="50"/>
        <end position="72"/>
    </location>
</feature>
<accession>A0ABS8XDW1</accession>
<dbReference type="PANTHER" id="PTHR30086">
    <property type="entry name" value="ARGININE EXPORTER PROTEIN ARGO"/>
    <property type="match status" value="1"/>
</dbReference>
<dbReference type="PANTHER" id="PTHR30086:SF20">
    <property type="entry name" value="ARGININE EXPORTER PROTEIN ARGO-RELATED"/>
    <property type="match status" value="1"/>
</dbReference>
<keyword evidence="8" id="KW-1185">Reference proteome</keyword>
<evidence type="ECO:0000256" key="3">
    <source>
        <dbReference type="ARBA" id="ARBA00022692"/>
    </source>
</evidence>
<evidence type="ECO:0000256" key="4">
    <source>
        <dbReference type="ARBA" id="ARBA00022989"/>
    </source>
</evidence>
<comment type="caution">
    <text evidence="7">The sequence shown here is derived from an EMBL/GenBank/DDBJ whole genome shotgun (WGS) entry which is preliminary data.</text>
</comment>
<gene>
    <name evidence="7" type="ORF">LXT12_09150</name>
</gene>
<keyword evidence="3 6" id="KW-0812">Transmembrane</keyword>
<protein>
    <submittedName>
        <fullName evidence="7">LysE family translocator</fullName>
    </submittedName>
</protein>
<dbReference type="Pfam" id="PF01810">
    <property type="entry name" value="LysE"/>
    <property type="match status" value="1"/>
</dbReference>
<evidence type="ECO:0000256" key="1">
    <source>
        <dbReference type="ARBA" id="ARBA00004651"/>
    </source>
</evidence>
<evidence type="ECO:0000313" key="8">
    <source>
        <dbReference type="Proteomes" id="UP001201463"/>
    </source>
</evidence>
<feature type="transmembrane region" description="Helical" evidence="6">
    <location>
        <begin position="84"/>
        <end position="101"/>
    </location>
</feature>
<evidence type="ECO:0000256" key="6">
    <source>
        <dbReference type="SAM" id="Phobius"/>
    </source>
</evidence>
<evidence type="ECO:0000313" key="7">
    <source>
        <dbReference type="EMBL" id="MCE4537415.1"/>
    </source>
</evidence>